<name>A0AAV0BBB4_PHAPC</name>
<evidence type="ECO:0000313" key="2">
    <source>
        <dbReference type="Proteomes" id="UP001153365"/>
    </source>
</evidence>
<dbReference type="Proteomes" id="UP001153365">
    <property type="component" value="Unassembled WGS sequence"/>
</dbReference>
<comment type="caution">
    <text evidence="1">The sequence shown here is derived from an EMBL/GenBank/DDBJ whole genome shotgun (WGS) entry which is preliminary data.</text>
</comment>
<protein>
    <submittedName>
        <fullName evidence="1">Expressed protein</fullName>
    </submittedName>
</protein>
<accession>A0AAV0BBB4</accession>
<keyword evidence="2" id="KW-1185">Reference proteome</keyword>
<organism evidence="1 2">
    <name type="scientific">Phakopsora pachyrhizi</name>
    <name type="common">Asian soybean rust disease fungus</name>
    <dbReference type="NCBI Taxonomy" id="170000"/>
    <lineage>
        <taxon>Eukaryota</taxon>
        <taxon>Fungi</taxon>
        <taxon>Dikarya</taxon>
        <taxon>Basidiomycota</taxon>
        <taxon>Pucciniomycotina</taxon>
        <taxon>Pucciniomycetes</taxon>
        <taxon>Pucciniales</taxon>
        <taxon>Phakopsoraceae</taxon>
        <taxon>Phakopsora</taxon>
    </lineage>
</organism>
<dbReference type="AlphaFoldDB" id="A0AAV0BBB4"/>
<proteinExistence type="predicted"/>
<gene>
    <name evidence="1" type="ORF">PPACK8108_LOCUS18662</name>
</gene>
<dbReference type="EMBL" id="CALTRL010005420">
    <property type="protein sequence ID" value="CAH7684486.1"/>
    <property type="molecule type" value="Genomic_DNA"/>
</dbReference>
<reference evidence="1" key="1">
    <citation type="submission" date="2022-06" db="EMBL/GenBank/DDBJ databases">
        <authorList>
            <consortium name="SYNGENTA / RWTH Aachen University"/>
        </authorList>
    </citation>
    <scope>NUCLEOTIDE SEQUENCE</scope>
</reference>
<evidence type="ECO:0000313" key="1">
    <source>
        <dbReference type="EMBL" id="CAH7684486.1"/>
    </source>
</evidence>
<sequence length="791" mass="91909">MKYFVSFFHLSPLCNRQGDTLALKISILLCLATYRLKLTDAGFPKINQITALRDVVDDSNFSAPLGDQEIIFSQTNTFQYSLDPLKGKRHKACLTTDLVTNPMYTNHRRTFSEAFKNEGGELNREPITEEKRPRRIPDNLKVPHFLPPLQTDLGDDLEVSTAEWDDVQNKLLASQPTEFKYNYSPTFENLKQNHFYFSDGGFWEAYDELINQPNFYENMHFNKATESKAFENFNLAESSHTKNLVVSKPVHFNEADGTQVQENRILGESSITDNLILSGSSEPEPTKRIVDKSLKALEKKLQHDNLDETGKTHGEIQSLYSPSGDFGTLHQITNLKDKQKNKVSKTQSKAIEIVETPRLNKKNQSHVSLVRNKKGLPKEINRSQCNKNTLVVLESQPYKALKRSENLFKIELSVENMIGPQKSLKEILDEFKLELERLKKVGLTESSLVLFAKTMDRYADSKPDDFNPDPRGRKIHKVLESHPRFFACTKLFFAHDYIPINRYHIEFLNRFLQENPDAEFRRSSQNFLNLIYHQIAVNGYNILYIPNDQVYKFLKSSPDSDFKVKISNFNTNILISNTNDYADKLGQIFNKAVKSEGIIHWKDIFTSDNKIKKFVRREYILRNKKFPSLPSIYVSFINKRFTLRKLFLVYSTIINKIFCSGEIDLLENFHNRQKDAINFFDNTLELLKFDEKDTSIQFIENNELPLEKETKDLFLETYNSCFISKNKLARFQIGTGRRSRNITDVLWKFIALWLANDKFDLYKLIYSGENADFLMPFKDFVGSIFLCLWEV</sequence>